<accession>A0A844I1W5</accession>
<evidence type="ECO:0000313" key="2">
    <source>
        <dbReference type="Proteomes" id="UP000431462"/>
    </source>
</evidence>
<evidence type="ECO:0008006" key="3">
    <source>
        <dbReference type="Google" id="ProtNLM"/>
    </source>
</evidence>
<comment type="caution">
    <text evidence="1">The sequence shown here is derived from an EMBL/GenBank/DDBJ whole genome shotgun (WGS) entry which is preliminary data.</text>
</comment>
<reference evidence="1 2" key="1">
    <citation type="submission" date="2019-06" db="EMBL/GenBank/DDBJ databases">
        <title>Enrichment of Autotrophic Halophilic Microorganisms from Red Sea Brine Pool Using Microbial Electrosynthesis System.</title>
        <authorList>
            <person name="Alqahtani M.F."/>
            <person name="Bajracharya S."/>
            <person name="Katuri K.P."/>
            <person name="Ali M."/>
            <person name="Saikaly P.E."/>
        </authorList>
    </citation>
    <scope>NUCLEOTIDE SEQUENCE [LARGE SCALE GENOMIC DNA]</scope>
    <source>
        <strain evidence="1">MES15</strain>
    </source>
</reference>
<dbReference type="Proteomes" id="UP000431462">
    <property type="component" value="Unassembled WGS sequence"/>
</dbReference>
<name>A0A844I1W5_9GAMM</name>
<organism evidence="1 2">
    <name type="scientific">Marinobacter adhaerens</name>
    <dbReference type="NCBI Taxonomy" id="1033846"/>
    <lineage>
        <taxon>Bacteria</taxon>
        <taxon>Pseudomonadati</taxon>
        <taxon>Pseudomonadota</taxon>
        <taxon>Gammaproteobacteria</taxon>
        <taxon>Pseudomonadales</taxon>
        <taxon>Marinobacteraceae</taxon>
        <taxon>Marinobacter</taxon>
    </lineage>
</organism>
<evidence type="ECO:0000313" key="1">
    <source>
        <dbReference type="EMBL" id="MTI97987.1"/>
    </source>
</evidence>
<dbReference type="EMBL" id="VENC01000004">
    <property type="protein sequence ID" value="MTI97987.1"/>
    <property type="molecule type" value="Genomic_DNA"/>
</dbReference>
<dbReference type="AlphaFoldDB" id="A0A844I1W5"/>
<proteinExistence type="predicted"/>
<sequence length="378" mass="43764">MTLLSLSNQLHPTELPLDQIYLDPNNPRFVEANWDLIPVEETSDSDVQESTRRRMVRHFAVDKLKMNMEVNGYLPIDRVIVRELSDEKYIVLEGNRRICAAKMVSKVAGDGSEISEEVLDSLKRIPVLVYTGGDVDAAWIFQGLRHISGVQDWSAFNKAKLLVEQMENEDLNLTDVGRRFGLTPHGAGQWVRGFYAFKQAKEESDYIAEVDERSYPYFQELFSRSSAAVRDWLEWNDNERCFKNNINFNEFVSWLYPRLVSDDDEELDIAQGDFGNRWLARRDDVRDLAYLLREDPELFQQFRATGRLEEAYSQSLAKQYEKKAQEKADPVGDLFDVLAACNKSLDNVPLKVIKDPGLSERLNQFMDLLQEKIKFIKE</sequence>
<protein>
    <recommendedName>
        <fullName evidence="3">ParB/Sulfiredoxin domain-containing protein</fullName>
    </recommendedName>
</protein>
<gene>
    <name evidence="1" type="ORF">FH752_05130</name>
</gene>